<keyword evidence="2" id="KW-1185">Reference proteome</keyword>
<keyword evidence="1" id="KW-0830">Ubiquinone</keyword>
<gene>
    <name evidence="1" type="primary">ubiE</name>
    <name evidence="1" type="ORF">CY0110_14043</name>
</gene>
<proteinExistence type="predicted"/>
<organism evidence="1 2">
    <name type="scientific">Crocosphaera chwakensis CCY0110</name>
    <dbReference type="NCBI Taxonomy" id="391612"/>
    <lineage>
        <taxon>Bacteria</taxon>
        <taxon>Bacillati</taxon>
        <taxon>Cyanobacteriota</taxon>
        <taxon>Cyanophyceae</taxon>
        <taxon>Oscillatoriophycideae</taxon>
        <taxon>Chroococcales</taxon>
        <taxon>Aphanothecaceae</taxon>
        <taxon>Crocosphaera</taxon>
        <taxon>Crocosphaera chwakensis</taxon>
    </lineage>
</organism>
<comment type="caution">
    <text evidence="1">The sequence shown here is derived from an EMBL/GenBank/DDBJ whole genome shotgun (WGS) entry which is preliminary data.</text>
</comment>
<dbReference type="GO" id="GO:0008168">
    <property type="term" value="F:methyltransferase activity"/>
    <property type="evidence" value="ECO:0007669"/>
    <property type="project" value="UniProtKB-KW"/>
</dbReference>
<reference evidence="1 2" key="1">
    <citation type="submission" date="2007-03" db="EMBL/GenBank/DDBJ databases">
        <authorList>
            <person name="Stal L."/>
            <person name="Ferriera S."/>
            <person name="Johnson J."/>
            <person name="Kravitz S."/>
            <person name="Beeson K."/>
            <person name="Sutton G."/>
            <person name="Rogers Y.-H."/>
            <person name="Friedman R."/>
            <person name="Frazier M."/>
            <person name="Venter J.C."/>
        </authorList>
    </citation>
    <scope>NUCLEOTIDE SEQUENCE [LARGE SCALE GENOMIC DNA]</scope>
    <source>
        <strain evidence="1 2">CCY0110</strain>
    </source>
</reference>
<dbReference type="EMBL" id="AAXW01000034">
    <property type="protein sequence ID" value="EAZ89923.1"/>
    <property type="molecule type" value="Genomic_DNA"/>
</dbReference>
<keyword evidence="1" id="KW-0808">Transferase</keyword>
<dbReference type="AlphaFoldDB" id="A3IUE2"/>
<accession>A3IUE2</accession>
<dbReference type="EC" id="2.1.1.-" evidence="1"/>
<dbReference type="GO" id="GO:0032259">
    <property type="term" value="P:methylation"/>
    <property type="evidence" value="ECO:0007669"/>
    <property type="project" value="UniProtKB-KW"/>
</dbReference>
<evidence type="ECO:0000313" key="2">
    <source>
        <dbReference type="Proteomes" id="UP000003781"/>
    </source>
</evidence>
<evidence type="ECO:0000313" key="1">
    <source>
        <dbReference type="EMBL" id="EAZ89923.1"/>
    </source>
</evidence>
<name>A3IUE2_9CHRO</name>
<sequence length="66" mass="7701">MIPDIKNNIKGFKENEKQQDNQVKLSTSGNWTICISINQAKNIKVQEMNITKMVGYYQFLDKFMSI</sequence>
<protein>
    <submittedName>
        <fullName evidence="1">Ubiquinone/menaquinone biosynthesis methyltransferase</fullName>
        <ecNumber evidence="1">2.1.1.-</ecNumber>
    </submittedName>
</protein>
<keyword evidence="1" id="KW-0489">Methyltransferase</keyword>
<dbReference type="Proteomes" id="UP000003781">
    <property type="component" value="Unassembled WGS sequence"/>
</dbReference>